<name>A0A173XMX9_9FIRM</name>
<accession>A0A173XMX9</accession>
<organism evidence="10 12">
    <name type="scientific">Blautia wexlerae</name>
    <dbReference type="NCBI Taxonomy" id="418240"/>
    <lineage>
        <taxon>Bacteria</taxon>
        <taxon>Bacillati</taxon>
        <taxon>Bacillota</taxon>
        <taxon>Clostridia</taxon>
        <taxon>Lachnospirales</taxon>
        <taxon>Lachnospiraceae</taxon>
        <taxon>Blautia</taxon>
    </lineage>
</organism>
<evidence type="ECO:0000256" key="5">
    <source>
        <dbReference type="ARBA" id="ARBA00022741"/>
    </source>
</evidence>
<dbReference type="PROSITE" id="PS50893">
    <property type="entry name" value="ABC_TRANSPORTER_2"/>
    <property type="match status" value="1"/>
</dbReference>
<reference evidence="10 12" key="1">
    <citation type="submission" date="2015-09" db="EMBL/GenBank/DDBJ databases">
        <authorList>
            <consortium name="Pathogen Informatics"/>
        </authorList>
    </citation>
    <scope>NUCLEOTIDE SEQUENCE [LARGE SCALE GENOMIC DNA]</scope>
    <source>
        <strain evidence="10 12">2789STDY5834863</strain>
    </source>
</reference>
<dbReference type="PANTHER" id="PTHR43553">
    <property type="entry name" value="HEAVY METAL TRANSPORTER"/>
    <property type="match status" value="1"/>
</dbReference>
<evidence type="ECO:0000256" key="4">
    <source>
        <dbReference type="ARBA" id="ARBA00022475"/>
    </source>
</evidence>
<dbReference type="Proteomes" id="UP000095431">
    <property type="component" value="Unassembled WGS sequence"/>
</dbReference>
<evidence type="ECO:0000256" key="2">
    <source>
        <dbReference type="ARBA" id="ARBA00005417"/>
    </source>
</evidence>
<dbReference type="Proteomes" id="UP000477285">
    <property type="component" value="Unassembled WGS sequence"/>
</dbReference>
<dbReference type="EMBL" id="WWVQ01000011">
    <property type="protein sequence ID" value="MZL32877.1"/>
    <property type="molecule type" value="Genomic_DNA"/>
</dbReference>
<dbReference type="PROSITE" id="PS00211">
    <property type="entry name" value="ABC_TRANSPORTER_1"/>
    <property type="match status" value="1"/>
</dbReference>
<dbReference type="GO" id="GO:0016887">
    <property type="term" value="F:ATP hydrolysis activity"/>
    <property type="evidence" value="ECO:0007669"/>
    <property type="project" value="InterPro"/>
</dbReference>
<dbReference type="SUPFAM" id="SSF52540">
    <property type="entry name" value="P-loop containing nucleoside triphosphate hydrolases"/>
    <property type="match status" value="1"/>
</dbReference>
<evidence type="ECO:0000313" key="13">
    <source>
        <dbReference type="Proteomes" id="UP000477285"/>
    </source>
</evidence>
<reference evidence="11 13" key="2">
    <citation type="journal article" date="2019" name="Nat. Med.">
        <title>A library of human gut bacterial isolates paired with longitudinal multiomics data enables mechanistic microbiome research.</title>
        <authorList>
            <person name="Poyet M."/>
            <person name="Groussin M."/>
            <person name="Gibbons S.M."/>
            <person name="Avila-Pacheco J."/>
            <person name="Jiang X."/>
            <person name="Kearney S.M."/>
            <person name="Perrotta A.R."/>
            <person name="Berdy B."/>
            <person name="Zhao S."/>
            <person name="Lieberman T.D."/>
            <person name="Swanson P.K."/>
            <person name="Smith M."/>
            <person name="Roesemann S."/>
            <person name="Alexander J.E."/>
            <person name="Rich S.A."/>
            <person name="Livny J."/>
            <person name="Vlamakis H."/>
            <person name="Clish C."/>
            <person name="Bullock K."/>
            <person name="Deik A."/>
            <person name="Scott J."/>
            <person name="Pierce K.A."/>
            <person name="Xavier R.J."/>
            <person name="Alm E.J."/>
        </authorList>
    </citation>
    <scope>NUCLEOTIDE SEQUENCE [LARGE SCALE GENOMIC DNA]</scope>
    <source>
        <strain evidence="11 13">BIOML-A1</strain>
    </source>
</reference>
<dbReference type="InterPro" id="IPR003593">
    <property type="entry name" value="AAA+_ATPase"/>
</dbReference>
<dbReference type="Pfam" id="PF00005">
    <property type="entry name" value="ABC_tran"/>
    <property type="match status" value="1"/>
</dbReference>
<evidence type="ECO:0000256" key="6">
    <source>
        <dbReference type="ARBA" id="ARBA00022840"/>
    </source>
</evidence>
<evidence type="ECO:0000256" key="7">
    <source>
        <dbReference type="ARBA" id="ARBA00022967"/>
    </source>
</evidence>
<keyword evidence="10" id="KW-0378">Hydrolase</keyword>
<keyword evidence="7" id="KW-1278">Translocase</keyword>
<evidence type="ECO:0000313" key="10">
    <source>
        <dbReference type="EMBL" id="CUN51758.1"/>
    </source>
</evidence>
<evidence type="ECO:0000256" key="1">
    <source>
        <dbReference type="ARBA" id="ARBA00004202"/>
    </source>
</evidence>
<dbReference type="EC" id="3.6.3.-" evidence="10"/>
<dbReference type="GO" id="GO:0043190">
    <property type="term" value="C:ATP-binding cassette (ABC) transporter complex"/>
    <property type="evidence" value="ECO:0007669"/>
    <property type="project" value="TreeGrafter"/>
</dbReference>
<dbReference type="GO" id="GO:0042626">
    <property type="term" value="F:ATPase-coupled transmembrane transporter activity"/>
    <property type="evidence" value="ECO:0007669"/>
    <property type="project" value="TreeGrafter"/>
</dbReference>
<keyword evidence="6 10" id="KW-0067">ATP-binding</keyword>
<dbReference type="RefSeq" id="WP_055199637.1">
    <property type="nucleotide sequence ID" value="NZ_BTHH01000001.1"/>
</dbReference>
<dbReference type="Gene3D" id="3.40.50.300">
    <property type="entry name" value="P-loop containing nucleotide triphosphate hydrolases"/>
    <property type="match status" value="1"/>
</dbReference>
<comment type="subcellular location">
    <subcellularLocation>
        <location evidence="1">Cell membrane</location>
        <topology evidence="1">Peripheral membrane protein</topology>
    </subcellularLocation>
</comment>
<dbReference type="InterPro" id="IPR015856">
    <property type="entry name" value="ABC_transpr_CbiO/EcfA_su"/>
</dbReference>
<evidence type="ECO:0000313" key="11">
    <source>
        <dbReference type="EMBL" id="MZL32877.1"/>
    </source>
</evidence>
<evidence type="ECO:0000313" key="12">
    <source>
        <dbReference type="Proteomes" id="UP000095431"/>
    </source>
</evidence>
<sequence length="223" mass="25305">MIRLENVCFAYEKEIALRYVDLHINRGDSIVIQGPNGCGKSTLIKLLNGIIFPSEGKYFYQGHEINEKALKNSQFAKWFHQQMGYVFQNADAQLFCGSVEEEIAFGPVQMGLSEAEIKKRTEDCLHLFGLEKLRDRPPYHLSGGEKRKVSLACILSLNPEVLILDEPLAGLDEKTQDMLVDFLQSFHKAGKTLITITHNRQLAETIGTRFACMNEEHELKMLS</sequence>
<dbReference type="EMBL" id="CYZN01000002">
    <property type="protein sequence ID" value="CUN51758.1"/>
    <property type="molecule type" value="Genomic_DNA"/>
</dbReference>
<evidence type="ECO:0000256" key="3">
    <source>
        <dbReference type="ARBA" id="ARBA00022448"/>
    </source>
</evidence>
<protein>
    <submittedName>
        <fullName evidence="11">ATP-binding cassette domain-containing protein</fullName>
    </submittedName>
    <submittedName>
        <fullName evidence="10">Nickel import ATP-binding protein NikO</fullName>
        <ecNumber evidence="10">3.6.3.-</ecNumber>
    </submittedName>
</protein>
<feature type="domain" description="ABC transporter" evidence="9">
    <location>
        <begin position="2"/>
        <end position="222"/>
    </location>
</feature>
<gene>
    <name evidence="10" type="primary">nikO</name>
    <name evidence="10" type="ORF">ERS852478_00346</name>
    <name evidence="11" type="ORF">GT728_06590</name>
</gene>
<evidence type="ECO:0000259" key="9">
    <source>
        <dbReference type="PROSITE" id="PS50893"/>
    </source>
</evidence>
<proteinExistence type="inferred from homology"/>
<evidence type="ECO:0000256" key="8">
    <source>
        <dbReference type="ARBA" id="ARBA00023136"/>
    </source>
</evidence>
<dbReference type="CDD" id="cd03225">
    <property type="entry name" value="ABC_cobalt_CbiO_domain1"/>
    <property type="match status" value="1"/>
</dbReference>
<dbReference type="InterPro" id="IPR050095">
    <property type="entry name" value="ECF_ABC_transporter_ATP-bd"/>
</dbReference>
<dbReference type="InterPro" id="IPR003439">
    <property type="entry name" value="ABC_transporter-like_ATP-bd"/>
</dbReference>
<keyword evidence="5" id="KW-0547">Nucleotide-binding</keyword>
<dbReference type="SMART" id="SM00382">
    <property type="entry name" value="AAA"/>
    <property type="match status" value="1"/>
</dbReference>
<keyword evidence="8" id="KW-0472">Membrane</keyword>
<keyword evidence="4" id="KW-1003">Cell membrane</keyword>
<dbReference type="GO" id="GO:0005524">
    <property type="term" value="F:ATP binding"/>
    <property type="evidence" value="ECO:0007669"/>
    <property type="project" value="UniProtKB-KW"/>
</dbReference>
<dbReference type="AlphaFoldDB" id="A0A173XMX9"/>
<dbReference type="PANTHER" id="PTHR43553:SF27">
    <property type="entry name" value="ENERGY-COUPLING FACTOR TRANSPORTER ATP-BINDING PROTEIN ECFA2"/>
    <property type="match status" value="1"/>
</dbReference>
<dbReference type="eggNOG" id="COG1122">
    <property type="taxonomic scope" value="Bacteria"/>
</dbReference>
<dbReference type="InterPro" id="IPR027417">
    <property type="entry name" value="P-loop_NTPase"/>
</dbReference>
<keyword evidence="3" id="KW-0813">Transport</keyword>
<dbReference type="InterPro" id="IPR017871">
    <property type="entry name" value="ABC_transporter-like_CS"/>
</dbReference>
<comment type="similarity">
    <text evidence="2">Belongs to the ABC transporter superfamily.</text>
</comment>